<dbReference type="Gene3D" id="1.10.630.10">
    <property type="entry name" value="Cytochrome P450"/>
    <property type="match status" value="1"/>
</dbReference>
<evidence type="ECO:0000256" key="5">
    <source>
        <dbReference type="ARBA" id="ARBA00023033"/>
    </source>
</evidence>
<dbReference type="GO" id="GO:0016705">
    <property type="term" value="F:oxidoreductase activity, acting on paired donors, with incorporation or reduction of molecular oxygen"/>
    <property type="evidence" value="ECO:0007669"/>
    <property type="project" value="InterPro"/>
</dbReference>
<keyword evidence="4 6" id="KW-0408">Iron</keyword>
<evidence type="ECO:0000256" key="2">
    <source>
        <dbReference type="ARBA" id="ARBA00010617"/>
    </source>
</evidence>
<dbReference type="CDD" id="cd11070">
    <property type="entry name" value="CYP56-like"/>
    <property type="match status" value="1"/>
</dbReference>
<dbReference type="InterPro" id="IPR036396">
    <property type="entry name" value="Cyt_P450_sf"/>
</dbReference>
<keyword evidence="5" id="KW-0560">Oxidoreductase</keyword>
<dbReference type="InterPro" id="IPR007817">
    <property type="entry name" value="Isocyanide_synthase_DIT1"/>
</dbReference>
<evidence type="ECO:0000256" key="4">
    <source>
        <dbReference type="ARBA" id="ARBA00023004"/>
    </source>
</evidence>
<evidence type="ECO:0000256" key="7">
    <source>
        <dbReference type="SAM" id="Phobius"/>
    </source>
</evidence>
<reference evidence="8" key="1">
    <citation type="journal article" date="2023" name="Mol. Phylogenet. Evol.">
        <title>Genome-scale phylogeny and comparative genomics of the fungal order Sordariales.</title>
        <authorList>
            <person name="Hensen N."/>
            <person name="Bonometti L."/>
            <person name="Westerberg I."/>
            <person name="Brannstrom I.O."/>
            <person name="Guillou S."/>
            <person name="Cros-Aarteil S."/>
            <person name="Calhoun S."/>
            <person name="Haridas S."/>
            <person name="Kuo A."/>
            <person name="Mondo S."/>
            <person name="Pangilinan J."/>
            <person name="Riley R."/>
            <person name="LaButti K."/>
            <person name="Andreopoulos B."/>
            <person name="Lipzen A."/>
            <person name="Chen C."/>
            <person name="Yan M."/>
            <person name="Daum C."/>
            <person name="Ng V."/>
            <person name="Clum A."/>
            <person name="Steindorff A."/>
            <person name="Ohm R.A."/>
            <person name="Martin F."/>
            <person name="Silar P."/>
            <person name="Natvig D.O."/>
            <person name="Lalanne C."/>
            <person name="Gautier V."/>
            <person name="Ament-Velasquez S.L."/>
            <person name="Kruys A."/>
            <person name="Hutchinson M.I."/>
            <person name="Powell A.J."/>
            <person name="Barry K."/>
            <person name="Miller A.N."/>
            <person name="Grigoriev I.V."/>
            <person name="Debuchy R."/>
            <person name="Gladieux P."/>
            <person name="Hiltunen Thoren M."/>
            <person name="Johannesson H."/>
        </authorList>
    </citation>
    <scope>NUCLEOTIDE SEQUENCE</scope>
    <source>
        <strain evidence="8">PSN324</strain>
    </source>
</reference>
<dbReference type="PRINTS" id="PR00385">
    <property type="entry name" value="P450"/>
</dbReference>
<sequence>MLVFFPKILLLVGMFVFFVYYIFLLPPKYPQNIPAVPFWVALIPFFKDVDQSDIFRTYIQQPLREHGAVKLFFGARWNVLVHKPAYLAEIFKDEDLFEKSGNQKKIPHSVLSQFLGDNIISSHGHNWKTYQSVVKPGLQRNNFEVERLTENAESLCGLLSDAQIRAGNGGVPVQELLQRYSVANCSEVVLQTEFNALKSANAPINVLQTAVKREIFKPIFMNFPVLDRLPFPSRNRARKMVETFRNELKRALVQSPSAKTSADGLGRRMLDARESGVWNEKQLLDNLTVAFVAGQENPQLCMISTLYLLAKHPEIQTKLHQEILQFNLGDKLDPEVLGEMPFLTSIIYESLRLFPPIGQLVNRETSENALLGGEIMIPKGTYVGYNCYSTNRDPTVWGETADEFIPSRWGDTAVAIQKLYRHRRARAEWVSFHGGRRACLGEKFALLQLRVTLVSLVKKMTWGLDPTWIDRKTPSIYHRFQGSYLADAQGNLVHTAGPEKQWIQDNWATFKGTRTKQGAKVYQNKPSPAGLTTGAIIGDQGRRADEAAFEEFFVNLILTNADLAAYVQPTTESPETNVLTEQIVNLFDSYLRYEGKGDKWVVQGRAYFTERVRHFTSRNAMIELCLPAFPCKSSNVDKVTGPDPDRGEELALERLHGFVEEVNKIYPPGAKMWVISDGHVFSDCIGVDDGEVDRYGELLKEMNEEVGSRFGKPDSVGFKSLVDLFQLASATDLSTLTSRFNIPTIAHHVSTTLTDEAELCRRILMSGCGPRKEAVRAKIDSKDPAITALYRGFSRFMLEDLEYHPSTRKMSRSKQKKVSANVAFEMILRNQAYSNLVELLFPNYVRLSIHAHNNGGPKFGIQLFDTSKVRTVESLSPDGDIMTSVDLLHIPTPWHNCVVELAGSEFTLVTKAKLARTALQKGSCTGSLAHNAKGRAYFALAKRPRRPIVVTVTEKLSSLGKSVASPVRASPHLVRRATFALSEKMMAPKSAGPDGGAPKPPRRMFTFSPVDKNAPDGVPKMSKRSTFFGGGEKKTNGPVVNITPVKRSKTGFFGSPTTKIWGSNARAVEV</sequence>
<dbReference type="AlphaFoldDB" id="A0AAV9HM19"/>
<evidence type="ECO:0000256" key="6">
    <source>
        <dbReference type="PIRSR" id="PIRSR602403-1"/>
    </source>
</evidence>
<dbReference type="InterPro" id="IPR017972">
    <property type="entry name" value="Cyt_P450_CS"/>
</dbReference>
<keyword evidence="7" id="KW-0472">Membrane</keyword>
<evidence type="ECO:0000313" key="8">
    <source>
        <dbReference type="EMBL" id="KAK4460447.1"/>
    </source>
</evidence>
<organism evidence="8 9">
    <name type="scientific">Cladorrhinum samala</name>
    <dbReference type="NCBI Taxonomy" id="585594"/>
    <lineage>
        <taxon>Eukaryota</taxon>
        <taxon>Fungi</taxon>
        <taxon>Dikarya</taxon>
        <taxon>Ascomycota</taxon>
        <taxon>Pezizomycotina</taxon>
        <taxon>Sordariomycetes</taxon>
        <taxon>Sordariomycetidae</taxon>
        <taxon>Sordariales</taxon>
        <taxon>Podosporaceae</taxon>
        <taxon>Cladorrhinum</taxon>
    </lineage>
</organism>
<dbReference type="EMBL" id="MU865012">
    <property type="protein sequence ID" value="KAK4460447.1"/>
    <property type="molecule type" value="Genomic_DNA"/>
</dbReference>
<dbReference type="Pfam" id="PF05141">
    <property type="entry name" value="DIT1_PvcA"/>
    <property type="match status" value="1"/>
</dbReference>
<gene>
    <name evidence="8" type="ORF">QBC42DRAFT_339674</name>
</gene>
<feature type="binding site" description="axial binding residue" evidence="6">
    <location>
        <position position="439"/>
    </location>
    <ligand>
        <name>heme</name>
        <dbReference type="ChEBI" id="CHEBI:30413"/>
    </ligand>
    <ligandPart>
        <name>Fe</name>
        <dbReference type="ChEBI" id="CHEBI:18248"/>
    </ligandPart>
</feature>
<name>A0AAV9HM19_9PEZI</name>
<dbReference type="InterPro" id="IPR002403">
    <property type="entry name" value="Cyt_P450_E_grp-IV"/>
</dbReference>
<comment type="cofactor">
    <cofactor evidence="1 6">
        <name>heme</name>
        <dbReference type="ChEBI" id="CHEBI:30413"/>
    </cofactor>
</comment>
<feature type="transmembrane region" description="Helical" evidence="7">
    <location>
        <begin position="7"/>
        <end position="25"/>
    </location>
</feature>
<comment type="caution">
    <text evidence="8">The sequence shown here is derived from an EMBL/GenBank/DDBJ whole genome shotgun (WGS) entry which is preliminary data.</text>
</comment>
<evidence type="ECO:0000256" key="1">
    <source>
        <dbReference type="ARBA" id="ARBA00001971"/>
    </source>
</evidence>
<dbReference type="Pfam" id="PF00067">
    <property type="entry name" value="p450"/>
    <property type="match status" value="1"/>
</dbReference>
<dbReference type="PROSITE" id="PS00086">
    <property type="entry name" value="CYTOCHROME_P450"/>
    <property type="match status" value="1"/>
</dbReference>
<reference evidence="8" key="2">
    <citation type="submission" date="2023-06" db="EMBL/GenBank/DDBJ databases">
        <authorList>
            <consortium name="Lawrence Berkeley National Laboratory"/>
            <person name="Mondo S.J."/>
            <person name="Hensen N."/>
            <person name="Bonometti L."/>
            <person name="Westerberg I."/>
            <person name="Brannstrom I.O."/>
            <person name="Guillou S."/>
            <person name="Cros-Aarteil S."/>
            <person name="Calhoun S."/>
            <person name="Haridas S."/>
            <person name="Kuo A."/>
            <person name="Pangilinan J."/>
            <person name="Riley R."/>
            <person name="Labutti K."/>
            <person name="Andreopoulos B."/>
            <person name="Lipzen A."/>
            <person name="Chen C."/>
            <person name="Yanf M."/>
            <person name="Daum C."/>
            <person name="Ng V."/>
            <person name="Clum A."/>
            <person name="Steindorff A."/>
            <person name="Ohm R."/>
            <person name="Martin F."/>
            <person name="Silar P."/>
            <person name="Natvig D."/>
            <person name="Lalanne C."/>
            <person name="Gautier V."/>
            <person name="Ament-Velasquez S.L."/>
            <person name="Kruys A."/>
            <person name="Hutchinson M.I."/>
            <person name="Powell A.J."/>
            <person name="Barry K."/>
            <person name="Miller A.N."/>
            <person name="Grigoriev I.V."/>
            <person name="Debuchy R."/>
            <person name="Gladieux P."/>
            <person name="Thoren M.H."/>
            <person name="Johannesson H."/>
        </authorList>
    </citation>
    <scope>NUCLEOTIDE SEQUENCE</scope>
    <source>
        <strain evidence="8">PSN324</strain>
    </source>
</reference>
<keyword evidence="5" id="KW-0503">Monooxygenase</keyword>
<dbReference type="PANTHER" id="PTHR37285">
    <property type="entry name" value="SPORE WALL MATURATION PROTEIN DIT1"/>
    <property type="match status" value="1"/>
</dbReference>
<protein>
    <submittedName>
        <fullName evidence="8">Pyoverdine/dityrosine biosynthesis protein-domain-containing protein</fullName>
    </submittedName>
</protein>
<dbReference type="SUPFAM" id="SSF48264">
    <property type="entry name" value="Cytochrome P450"/>
    <property type="match status" value="1"/>
</dbReference>
<keyword evidence="6" id="KW-0349">Heme</keyword>
<dbReference type="InterPro" id="IPR001128">
    <property type="entry name" value="Cyt_P450"/>
</dbReference>
<dbReference type="PRINTS" id="PR00465">
    <property type="entry name" value="EP450IV"/>
</dbReference>
<dbReference type="GO" id="GO:0004497">
    <property type="term" value="F:monooxygenase activity"/>
    <property type="evidence" value="ECO:0007669"/>
    <property type="project" value="UniProtKB-KW"/>
</dbReference>
<dbReference type="GO" id="GO:0005506">
    <property type="term" value="F:iron ion binding"/>
    <property type="evidence" value="ECO:0007669"/>
    <property type="project" value="InterPro"/>
</dbReference>
<dbReference type="GO" id="GO:0020037">
    <property type="term" value="F:heme binding"/>
    <property type="evidence" value="ECO:0007669"/>
    <property type="project" value="InterPro"/>
</dbReference>
<keyword evidence="3 6" id="KW-0479">Metal-binding</keyword>
<accession>A0AAV9HM19</accession>
<evidence type="ECO:0000256" key="3">
    <source>
        <dbReference type="ARBA" id="ARBA00022723"/>
    </source>
</evidence>
<proteinExistence type="inferred from homology"/>
<keyword evidence="9" id="KW-1185">Reference proteome</keyword>
<dbReference type="Proteomes" id="UP001321749">
    <property type="component" value="Unassembled WGS sequence"/>
</dbReference>
<evidence type="ECO:0000313" key="9">
    <source>
        <dbReference type="Proteomes" id="UP001321749"/>
    </source>
</evidence>
<keyword evidence="7" id="KW-0812">Transmembrane</keyword>
<dbReference type="PANTHER" id="PTHR37285:SF5">
    <property type="entry name" value="SPORE WALL MATURATION PROTEIN DIT1"/>
    <property type="match status" value="1"/>
</dbReference>
<keyword evidence="7" id="KW-1133">Transmembrane helix</keyword>
<comment type="similarity">
    <text evidence="2">Belongs to the cytochrome P450 family.</text>
</comment>